<feature type="transmembrane region" description="Helical" evidence="14">
    <location>
        <begin position="149"/>
        <end position="172"/>
    </location>
</feature>
<evidence type="ECO:0000256" key="1">
    <source>
        <dbReference type="ARBA" id="ARBA00000085"/>
    </source>
</evidence>
<dbReference type="SMART" id="SM00388">
    <property type="entry name" value="HisKA"/>
    <property type="match status" value="1"/>
</dbReference>
<evidence type="ECO:0000256" key="14">
    <source>
        <dbReference type="SAM" id="Phobius"/>
    </source>
</evidence>
<keyword evidence="13 14" id="KW-0472">Membrane</keyword>
<dbReference type="SUPFAM" id="SSF158472">
    <property type="entry name" value="HAMP domain-like"/>
    <property type="match status" value="1"/>
</dbReference>
<dbReference type="SMART" id="SM00304">
    <property type="entry name" value="HAMP"/>
    <property type="match status" value="1"/>
</dbReference>
<keyword evidence="12" id="KW-0902">Two-component regulatory system</keyword>
<evidence type="ECO:0000259" key="16">
    <source>
        <dbReference type="PROSITE" id="PS50885"/>
    </source>
</evidence>
<keyword evidence="10" id="KW-0067">ATP-binding</keyword>
<comment type="caution">
    <text evidence="17">The sequence shown here is derived from an EMBL/GenBank/DDBJ whole genome shotgun (WGS) entry which is preliminary data.</text>
</comment>
<dbReference type="PANTHER" id="PTHR45528">
    <property type="entry name" value="SENSOR HISTIDINE KINASE CPXA"/>
    <property type="match status" value="1"/>
</dbReference>
<dbReference type="RefSeq" id="WP_221919463.1">
    <property type="nucleotide sequence ID" value="NZ_CP173660.1"/>
</dbReference>
<evidence type="ECO:0000256" key="12">
    <source>
        <dbReference type="ARBA" id="ARBA00023012"/>
    </source>
</evidence>
<dbReference type="CDD" id="cd06225">
    <property type="entry name" value="HAMP"/>
    <property type="match status" value="1"/>
</dbReference>
<keyword evidence="9" id="KW-0418">Kinase</keyword>
<dbReference type="Gene3D" id="3.30.565.10">
    <property type="entry name" value="Histidine kinase-like ATPase, C-terminal domain"/>
    <property type="match status" value="1"/>
</dbReference>
<name>A0ABS7L5E9_9FIRM</name>
<comment type="catalytic activity">
    <reaction evidence="1">
        <text>ATP + protein L-histidine = ADP + protein N-phospho-L-histidine.</text>
        <dbReference type="EC" id="2.7.13.3"/>
    </reaction>
</comment>
<evidence type="ECO:0000256" key="4">
    <source>
        <dbReference type="ARBA" id="ARBA00022475"/>
    </source>
</evidence>
<dbReference type="InterPro" id="IPR004358">
    <property type="entry name" value="Sig_transdc_His_kin-like_C"/>
</dbReference>
<protein>
    <recommendedName>
        <fullName evidence="3">histidine kinase</fullName>
        <ecNumber evidence="3">2.7.13.3</ecNumber>
    </recommendedName>
</protein>
<evidence type="ECO:0000256" key="5">
    <source>
        <dbReference type="ARBA" id="ARBA00022553"/>
    </source>
</evidence>
<comment type="subcellular location">
    <subcellularLocation>
        <location evidence="2">Cell membrane</location>
        <topology evidence="2">Multi-pass membrane protein</topology>
    </subcellularLocation>
</comment>
<evidence type="ECO:0000313" key="18">
    <source>
        <dbReference type="Proteomes" id="UP000779049"/>
    </source>
</evidence>
<dbReference type="Proteomes" id="UP000779049">
    <property type="component" value="Unassembled WGS sequence"/>
</dbReference>
<evidence type="ECO:0000313" key="17">
    <source>
        <dbReference type="EMBL" id="MBY0758294.1"/>
    </source>
</evidence>
<sequence>MKRMSLKLKLTLIYTFFMMLVTCVALGILFSLSNKEVLSSKRMQLQKHVQESMEDIGSDAGKLKVDSDFYNLEDNIYLSLYGTNGDFLYGRVPYGFDKQPDFQDGRLRTITENSSEWFVFDLEYYAEDYGPVYIRGITSVTRAEEGFLITLRFAMIILPLLVILTAIIGYRFTRRTLKPVRLITETVRKIQADEDLSRRVDLGDGKDEIYHLANTFDQLLEQLEKAFGREKQFTSDVSHELRTPITVILTQCDALLTDPTLTSSQRAQLELIERKAQNMAQMISQLLLLSRADQGRQKLTLECLNISELMEMTAEEQQLLAHEKQITIHQEIEPDIWYNVDETFFIRMLTNLFSNAVSYGKQGGNIYARLSVQNNFITGSIEDDGIGISKDVLPHIWERFYRADTSRTDSGHSGLGLSMTKWIVEAHGGTITAESELGKGSTFTFLLPLK</sequence>
<keyword evidence="7 14" id="KW-0812">Transmembrane</keyword>
<feature type="transmembrane region" description="Helical" evidence="14">
    <location>
        <begin position="12"/>
        <end position="33"/>
    </location>
</feature>
<dbReference type="InterPro" id="IPR050398">
    <property type="entry name" value="HssS/ArlS-like"/>
</dbReference>
<dbReference type="PROSITE" id="PS50109">
    <property type="entry name" value="HIS_KIN"/>
    <property type="match status" value="1"/>
</dbReference>
<proteinExistence type="predicted"/>
<dbReference type="SUPFAM" id="SSF47384">
    <property type="entry name" value="Homodimeric domain of signal transducing histidine kinase"/>
    <property type="match status" value="1"/>
</dbReference>
<accession>A0ABS7L5E9</accession>
<dbReference type="CDD" id="cd00075">
    <property type="entry name" value="HATPase"/>
    <property type="match status" value="1"/>
</dbReference>
<dbReference type="Gene3D" id="6.10.340.10">
    <property type="match status" value="1"/>
</dbReference>
<evidence type="ECO:0000256" key="3">
    <source>
        <dbReference type="ARBA" id="ARBA00012438"/>
    </source>
</evidence>
<keyword evidence="6" id="KW-0808">Transferase</keyword>
<dbReference type="EMBL" id="VIRV01000003">
    <property type="protein sequence ID" value="MBY0758294.1"/>
    <property type="molecule type" value="Genomic_DNA"/>
</dbReference>
<gene>
    <name evidence="17" type="ORF">FLB61_04165</name>
</gene>
<evidence type="ECO:0000256" key="13">
    <source>
        <dbReference type="ARBA" id="ARBA00023136"/>
    </source>
</evidence>
<dbReference type="InterPro" id="IPR003661">
    <property type="entry name" value="HisK_dim/P_dom"/>
</dbReference>
<evidence type="ECO:0000259" key="15">
    <source>
        <dbReference type="PROSITE" id="PS50109"/>
    </source>
</evidence>
<dbReference type="CDD" id="cd00082">
    <property type="entry name" value="HisKA"/>
    <property type="match status" value="1"/>
</dbReference>
<evidence type="ECO:0000256" key="8">
    <source>
        <dbReference type="ARBA" id="ARBA00022741"/>
    </source>
</evidence>
<dbReference type="PANTHER" id="PTHR45528:SF1">
    <property type="entry name" value="SENSOR HISTIDINE KINASE CPXA"/>
    <property type="match status" value="1"/>
</dbReference>
<keyword evidence="18" id="KW-1185">Reference proteome</keyword>
<dbReference type="PROSITE" id="PS50885">
    <property type="entry name" value="HAMP"/>
    <property type="match status" value="1"/>
</dbReference>
<feature type="domain" description="HAMP" evidence="16">
    <location>
        <begin position="174"/>
        <end position="228"/>
    </location>
</feature>
<keyword evidence="8" id="KW-0547">Nucleotide-binding</keyword>
<dbReference type="InterPro" id="IPR003660">
    <property type="entry name" value="HAMP_dom"/>
</dbReference>
<evidence type="ECO:0000256" key="6">
    <source>
        <dbReference type="ARBA" id="ARBA00022679"/>
    </source>
</evidence>
<reference evidence="17 18" key="1">
    <citation type="journal article" date="2020" name="New Microbes New Infect">
        <title>Sellimonas caecigallum sp. nov., description and genome sequence of a new member of the Sellimonas genus isolated from the cecum of feral chicken.</title>
        <authorList>
            <person name="Wongkuna S."/>
            <person name="Ghimire S."/>
            <person name="Antony L."/>
            <person name="Chankhamhaengdecha S."/>
            <person name="Janvilisri T."/>
            <person name="Scaria J."/>
        </authorList>
    </citation>
    <scope>NUCLEOTIDE SEQUENCE [LARGE SCALE GENOMIC DNA]</scope>
    <source>
        <strain evidence="17 18">SW451</strain>
    </source>
</reference>
<dbReference type="EC" id="2.7.13.3" evidence="3"/>
<keyword evidence="11 14" id="KW-1133">Transmembrane helix</keyword>
<keyword evidence="4" id="KW-1003">Cell membrane</keyword>
<evidence type="ECO:0000256" key="11">
    <source>
        <dbReference type="ARBA" id="ARBA00022989"/>
    </source>
</evidence>
<dbReference type="InterPro" id="IPR005467">
    <property type="entry name" value="His_kinase_dom"/>
</dbReference>
<dbReference type="SUPFAM" id="SSF55874">
    <property type="entry name" value="ATPase domain of HSP90 chaperone/DNA topoisomerase II/histidine kinase"/>
    <property type="match status" value="1"/>
</dbReference>
<keyword evidence="5" id="KW-0597">Phosphoprotein</keyword>
<dbReference type="InterPro" id="IPR036890">
    <property type="entry name" value="HATPase_C_sf"/>
</dbReference>
<dbReference type="InterPro" id="IPR003594">
    <property type="entry name" value="HATPase_dom"/>
</dbReference>
<evidence type="ECO:0000256" key="10">
    <source>
        <dbReference type="ARBA" id="ARBA00022840"/>
    </source>
</evidence>
<organism evidence="17 18">
    <name type="scientific">Sellimonas caecigallum</name>
    <dbReference type="NCBI Taxonomy" id="2592333"/>
    <lineage>
        <taxon>Bacteria</taxon>
        <taxon>Bacillati</taxon>
        <taxon>Bacillota</taxon>
        <taxon>Clostridia</taxon>
        <taxon>Lachnospirales</taxon>
        <taxon>Lachnospiraceae</taxon>
        <taxon>Sellimonas</taxon>
    </lineage>
</organism>
<feature type="domain" description="Histidine kinase" evidence="15">
    <location>
        <begin position="236"/>
        <end position="450"/>
    </location>
</feature>
<dbReference type="PRINTS" id="PR00344">
    <property type="entry name" value="BCTRLSENSOR"/>
</dbReference>
<evidence type="ECO:0000256" key="9">
    <source>
        <dbReference type="ARBA" id="ARBA00022777"/>
    </source>
</evidence>
<evidence type="ECO:0000256" key="7">
    <source>
        <dbReference type="ARBA" id="ARBA00022692"/>
    </source>
</evidence>
<evidence type="ECO:0000256" key="2">
    <source>
        <dbReference type="ARBA" id="ARBA00004651"/>
    </source>
</evidence>
<dbReference type="Gene3D" id="1.10.287.130">
    <property type="match status" value="1"/>
</dbReference>
<dbReference type="SMART" id="SM00387">
    <property type="entry name" value="HATPase_c"/>
    <property type="match status" value="1"/>
</dbReference>
<dbReference type="InterPro" id="IPR036097">
    <property type="entry name" value="HisK_dim/P_sf"/>
</dbReference>
<dbReference type="Pfam" id="PF00672">
    <property type="entry name" value="HAMP"/>
    <property type="match status" value="1"/>
</dbReference>
<dbReference type="Pfam" id="PF00512">
    <property type="entry name" value="HisKA"/>
    <property type="match status" value="1"/>
</dbReference>
<dbReference type="Pfam" id="PF02518">
    <property type="entry name" value="HATPase_c"/>
    <property type="match status" value="1"/>
</dbReference>